<dbReference type="EMBL" id="BOOG01000017">
    <property type="protein sequence ID" value="GIH69786.1"/>
    <property type="molecule type" value="Genomic_DNA"/>
</dbReference>
<gene>
    <name evidence="1" type="ORF">Mth01_20390</name>
</gene>
<dbReference type="AlphaFoldDB" id="A0A8J3R8N0"/>
<keyword evidence="2" id="KW-1185">Reference proteome</keyword>
<evidence type="ECO:0000313" key="2">
    <source>
        <dbReference type="Proteomes" id="UP000610966"/>
    </source>
</evidence>
<evidence type="ECO:0008006" key="3">
    <source>
        <dbReference type="Google" id="ProtNLM"/>
    </source>
</evidence>
<dbReference type="Gene3D" id="3.40.50.1820">
    <property type="entry name" value="alpha/beta hydrolase"/>
    <property type="match status" value="1"/>
</dbReference>
<proteinExistence type="predicted"/>
<sequence length="245" mass="26642">MEPVFVLLHSPSVSPTTWHPVAEALRSRGRRAVVPSLTRLTEGDPPYWSRVVEIVTAVLPQEPLVLVPHSNAGLFIPLLVEALGERVTGCLFADAALPPSHGAVQAAEPEFLPFLRGLADDAGLLPRWTDWWDEDAVAALLPDETVRRSVVGEQPRLPLAYYLQEVPVPSGWDRAPCSYLWFSTPYGKTAAEAARRGWPTHRIPGEHLHQLFAPEAVADWLLTSSPADAASASQKGSPTSGADEK</sequence>
<comment type="caution">
    <text evidence="1">The sequence shown here is derived from an EMBL/GenBank/DDBJ whole genome shotgun (WGS) entry which is preliminary data.</text>
</comment>
<protein>
    <recommendedName>
        <fullName evidence="3">Alpha/beta hydrolase family protein</fullName>
    </recommendedName>
</protein>
<reference evidence="1" key="1">
    <citation type="submission" date="2021-01" db="EMBL/GenBank/DDBJ databases">
        <title>Whole genome shotgun sequence of Sphaerimonospora thailandensis NBRC 107569.</title>
        <authorList>
            <person name="Komaki H."/>
            <person name="Tamura T."/>
        </authorList>
    </citation>
    <scope>NUCLEOTIDE SEQUENCE</scope>
    <source>
        <strain evidence="1">NBRC 107569</strain>
    </source>
</reference>
<organism evidence="1 2">
    <name type="scientific">Sphaerimonospora thailandensis</name>
    <dbReference type="NCBI Taxonomy" id="795644"/>
    <lineage>
        <taxon>Bacteria</taxon>
        <taxon>Bacillati</taxon>
        <taxon>Actinomycetota</taxon>
        <taxon>Actinomycetes</taxon>
        <taxon>Streptosporangiales</taxon>
        <taxon>Streptosporangiaceae</taxon>
        <taxon>Sphaerimonospora</taxon>
    </lineage>
</organism>
<dbReference type="SUPFAM" id="SSF53474">
    <property type="entry name" value="alpha/beta-Hydrolases"/>
    <property type="match status" value="1"/>
</dbReference>
<dbReference type="InterPro" id="IPR029058">
    <property type="entry name" value="AB_hydrolase_fold"/>
</dbReference>
<evidence type="ECO:0000313" key="1">
    <source>
        <dbReference type="EMBL" id="GIH69786.1"/>
    </source>
</evidence>
<name>A0A8J3R8N0_9ACTN</name>
<accession>A0A8J3R8N0</accession>
<dbReference type="Proteomes" id="UP000610966">
    <property type="component" value="Unassembled WGS sequence"/>
</dbReference>